<reference evidence="1" key="1">
    <citation type="submission" date="2021-01" db="EMBL/GenBank/DDBJ databases">
        <authorList>
            <person name="Lovell J.T."/>
            <person name="Bentley N."/>
            <person name="Bhattarai G."/>
            <person name="Jenkins J.W."/>
            <person name="Sreedasyam A."/>
            <person name="Alarcon Y."/>
            <person name="Bock C."/>
            <person name="Boston L."/>
            <person name="Carlson J."/>
            <person name="Cervantes K."/>
            <person name="Clermont K."/>
            <person name="Krom N."/>
            <person name="Kubenka K."/>
            <person name="Mamidi S."/>
            <person name="Mattison C."/>
            <person name="Monteros M."/>
            <person name="Pisani C."/>
            <person name="Plott C."/>
            <person name="Rajasekar S."/>
            <person name="Rhein H.S."/>
            <person name="Rohla C."/>
            <person name="Song M."/>
            <person name="Hilaire R.S."/>
            <person name="Shu S."/>
            <person name="Wells L."/>
            <person name="Wang X."/>
            <person name="Webber J."/>
            <person name="Heerema R.J."/>
            <person name="Klein P."/>
            <person name="Conner P."/>
            <person name="Grauke L."/>
            <person name="Grimwood J."/>
            <person name="Schmutz J."/>
            <person name="Randall J.J."/>
        </authorList>
    </citation>
    <scope>NUCLEOTIDE SEQUENCE</scope>
    <source>
        <tissue evidence="1">Leaf</tissue>
    </source>
</reference>
<dbReference type="EMBL" id="CM031829">
    <property type="protein sequence ID" value="KAG6715190.1"/>
    <property type="molecule type" value="Genomic_DNA"/>
</dbReference>
<protein>
    <submittedName>
        <fullName evidence="1">Uncharacterized protein</fullName>
    </submittedName>
</protein>
<gene>
    <name evidence="1" type="ORF">I3842_05G238700</name>
</gene>
<name>A0A922JP95_CARIL</name>
<proteinExistence type="predicted"/>
<organism evidence="1 2">
    <name type="scientific">Carya illinoinensis</name>
    <name type="common">Pecan</name>
    <dbReference type="NCBI Taxonomy" id="32201"/>
    <lineage>
        <taxon>Eukaryota</taxon>
        <taxon>Viridiplantae</taxon>
        <taxon>Streptophyta</taxon>
        <taxon>Embryophyta</taxon>
        <taxon>Tracheophyta</taxon>
        <taxon>Spermatophyta</taxon>
        <taxon>Magnoliopsida</taxon>
        <taxon>eudicotyledons</taxon>
        <taxon>Gunneridae</taxon>
        <taxon>Pentapetalae</taxon>
        <taxon>rosids</taxon>
        <taxon>fabids</taxon>
        <taxon>Fagales</taxon>
        <taxon>Juglandaceae</taxon>
        <taxon>Carya</taxon>
    </lineage>
</organism>
<accession>A0A922JP95</accession>
<comment type="caution">
    <text evidence="1">The sequence shown here is derived from an EMBL/GenBank/DDBJ whole genome shotgun (WGS) entry which is preliminary data.</text>
</comment>
<evidence type="ECO:0000313" key="2">
    <source>
        <dbReference type="Proteomes" id="UP000811246"/>
    </source>
</evidence>
<evidence type="ECO:0000313" key="1">
    <source>
        <dbReference type="EMBL" id="KAG6715190.1"/>
    </source>
</evidence>
<sequence>MAPSSVIDVAHDIRAGGDGMKTRWRTAYKLVLVRMKMKSRKVHGDGMKRKLPCRFLCRRMILESRAFFMVCRRSLESMHVSGFLDNVEELGAVSSPCISNGVEERGVVSLEEKCFLCTWWFLHLFGGRA</sequence>
<dbReference type="AlphaFoldDB" id="A0A922JP95"/>
<dbReference type="Proteomes" id="UP000811246">
    <property type="component" value="Chromosome 5"/>
</dbReference>